<name>A0A452XIV1_AEGTS</name>
<reference evidence="1" key="3">
    <citation type="journal article" date="2017" name="Nature">
        <title>Genome sequence of the progenitor of the wheat D genome Aegilops tauschii.</title>
        <authorList>
            <person name="Luo M.C."/>
            <person name="Gu Y.Q."/>
            <person name="Puiu D."/>
            <person name="Wang H."/>
            <person name="Twardziok S.O."/>
            <person name="Deal K.R."/>
            <person name="Huo N."/>
            <person name="Zhu T."/>
            <person name="Wang L."/>
            <person name="Wang Y."/>
            <person name="McGuire P.E."/>
            <person name="Liu S."/>
            <person name="Long H."/>
            <person name="Ramasamy R.K."/>
            <person name="Rodriguez J.C."/>
            <person name="Van S.L."/>
            <person name="Yuan L."/>
            <person name="Wang Z."/>
            <person name="Xia Z."/>
            <person name="Xiao L."/>
            <person name="Anderson O.D."/>
            <person name="Ouyang S."/>
            <person name="Liang Y."/>
            <person name="Zimin A.V."/>
            <person name="Pertea G."/>
            <person name="Qi P."/>
            <person name="Bennetzen J.L."/>
            <person name="Dai X."/>
            <person name="Dawson M.W."/>
            <person name="Muller H.G."/>
            <person name="Kugler K."/>
            <person name="Rivarola-Duarte L."/>
            <person name="Spannagl M."/>
            <person name="Mayer K.F.X."/>
            <person name="Lu F.H."/>
            <person name="Bevan M.W."/>
            <person name="Leroy P."/>
            <person name="Li P."/>
            <person name="You F.M."/>
            <person name="Sun Q."/>
            <person name="Liu Z."/>
            <person name="Lyons E."/>
            <person name="Wicker T."/>
            <person name="Salzberg S.L."/>
            <person name="Devos K.M."/>
            <person name="Dvorak J."/>
        </authorList>
    </citation>
    <scope>NUCLEOTIDE SEQUENCE [LARGE SCALE GENOMIC DNA]</scope>
    <source>
        <strain evidence="1">cv. AL8/78</strain>
    </source>
</reference>
<dbReference type="Gramene" id="AET1Gv20022000.1">
    <property type="protein sequence ID" value="AET1Gv20022000.1"/>
    <property type="gene ID" value="AET1Gv20022000"/>
</dbReference>
<dbReference type="Proteomes" id="UP000015105">
    <property type="component" value="Chromosome 1D"/>
</dbReference>
<reference evidence="2" key="1">
    <citation type="journal article" date="2014" name="Science">
        <title>Ancient hybridizations among the ancestral genomes of bread wheat.</title>
        <authorList>
            <consortium name="International Wheat Genome Sequencing Consortium,"/>
            <person name="Marcussen T."/>
            <person name="Sandve S.R."/>
            <person name="Heier L."/>
            <person name="Spannagl M."/>
            <person name="Pfeifer M."/>
            <person name="Jakobsen K.S."/>
            <person name="Wulff B.B."/>
            <person name="Steuernagel B."/>
            <person name="Mayer K.F."/>
            <person name="Olsen O.A."/>
        </authorList>
    </citation>
    <scope>NUCLEOTIDE SEQUENCE [LARGE SCALE GENOMIC DNA]</scope>
    <source>
        <strain evidence="2">cv. AL8/78</strain>
    </source>
</reference>
<keyword evidence="2" id="KW-1185">Reference proteome</keyword>
<dbReference type="AlphaFoldDB" id="A0A452XIV1"/>
<sequence>MVKELRQNNINLGEVYSIIGSFFGLMENVPFMKQSLRTQMQIGS</sequence>
<proteinExistence type="predicted"/>
<organism evidence="1 2">
    <name type="scientific">Aegilops tauschii subsp. strangulata</name>
    <name type="common">Goatgrass</name>
    <dbReference type="NCBI Taxonomy" id="200361"/>
    <lineage>
        <taxon>Eukaryota</taxon>
        <taxon>Viridiplantae</taxon>
        <taxon>Streptophyta</taxon>
        <taxon>Embryophyta</taxon>
        <taxon>Tracheophyta</taxon>
        <taxon>Spermatophyta</taxon>
        <taxon>Magnoliopsida</taxon>
        <taxon>Liliopsida</taxon>
        <taxon>Poales</taxon>
        <taxon>Poaceae</taxon>
        <taxon>BOP clade</taxon>
        <taxon>Pooideae</taxon>
        <taxon>Triticodae</taxon>
        <taxon>Triticeae</taxon>
        <taxon>Triticinae</taxon>
        <taxon>Aegilops</taxon>
    </lineage>
</organism>
<evidence type="ECO:0000313" key="1">
    <source>
        <dbReference type="EnsemblPlants" id="AET1Gv20022000.1"/>
    </source>
</evidence>
<accession>A0A452XIV1</accession>
<dbReference type="PANTHER" id="PTHR47482">
    <property type="entry name" value="OS11G0632001 PROTEIN"/>
    <property type="match status" value="1"/>
</dbReference>
<reference evidence="2" key="2">
    <citation type="journal article" date="2017" name="Nat. Plants">
        <title>The Aegilops tauschii genome reveals multiple impacts of transposons.</title>
        <authorList>
            <person name="Zhao G."/>
            <person name="Zou C."/>
            <person name="Li K."/>
            <person name="Wang K."/>
            <person name="Li T."/>
            <person name="Gao L."/>
            <person name="Zhang X."/>
            <person name="Wang H."/>
            <person name="Yang Z."/>
            <person name="Liu X."/>
            <person name="Jiang W."/>
            <person name="Mao L."/>
            <person name="Kong X."/>
            <person name="Jiao Y."/>
            <person name="Jia J."/>
        </authorList>
    </citation>
    <scope>NUCLEOTIDE SEQUENCE [LARGE SCALE GENOMIC DNA]</scope>
    <source>
        <strain evidence="2">cv. AL8/78</strain>
    </source>
</reference>
<dbReference type="EnsemblPlants" id="AET1Gv20022000.1">
    <property type="protein sequence ID" value="AET1Gv20022000.1"/>
    <property type="gene ID" value="AET1Gv20022000"/>
</dbReference>
<protein>
    <submittedName>
        <fullName evidence="1">Uncharacterized protein</fullName>
    </submittedName>
</protein>
<reference evidence="1" key="4">
    <citation type="submission" date="2019-03" db="UniProtKB">
        <authorList>
            <consortium name="EnsemblPlants"/>
        </authorList>
    </citation>
    <scope>IDENTIFICATION</scope>
</reference>
<dbReference type="PANTHER" id="PTHR47482:SF5">
    <property type="entry name" value="FAR1 DOMAIN-CONTAINING PROTEIN"/>
    <property type="match status" value="1"/>
</dbReference>
<reference evidence="1" key="5">
    <citation type="journal article" date="2021" name="G3 (Bethesda)">
        <title>Aegilops tauschii genome assembly Aet v5.0 features greater sequence contiguity and improved annotation.</title>
        <authorList>
            <person name="Wang L."/>
            <person name="Zhu T."/>
            <person name="Rodriguez J.C."/>
            <person name="Deal K.R."/>
            <person name="Dubcovsky J."/>
            <person name="McGuire P.E."/>
            <person name="Lux T."/>
            <person name="Spannagl M."/>
            <person name="Mayer K.F.X."/>
            <person name="Baldrich P."/>
            <person name="Meyers B.C."/>
            <person name="Huo N."/>
            <person name="Gu Y.Q."/>
            <person name="Zhou H."/>
            <person name="Devos K.M."/>
            <person name="Bennetzen J.L."/>
            <person name="Unver T."/>
            <person name="Budak H."/>
            <person name="Gulick P.J."/>
            <person name="Galiba G."/>
            <person name="Kalapos B."/>
            <person name="Nelson D.R."/>
            <person name="Li P."/>
            <person name="You F.M."/>
            <person name="Luo M.C."/>
            <person name="Dvorak J."/>
        </authorList>
    </citation>
    <scope>NUCLEOTIDE SEQUENCE [LARGE SCALE GENOMIC DNA]</scope>
    <source>
        <strain evidence="1">cv. AL8/78</strain>
    </source>
</reference>
<evidence type="ECO:0000313" key="2">
    <source>
        <dbReference type="Proteomes" id="UP000015105"/>
    </source>
</evidence>